<dbReference type="OrthoDB" id="6381507at2"/>
<keyword evidence="1" id="KW-0732">Signal</keyword>
<accession>E8V4S3</accession>
<dbReference type="Proteomes" id="UP000006844">
    <property type="component" value="Chromosome"/>
</dbReference>
<feature type="signal peptide" evidence="1">
    <location>
        <begin position="1"/>
        <end position="23"/>
    </location>
</feature>
<sequence>MKVLRTVALGVLCGVSVCGVAQTAEAPGSVAAQALMLDGVIAEWHATADGRDFKLVKQAVDKHLTADGVLDVTGADAVAMGVPVVTLYRVTLEAKYWKAATAIHEGLAGAKPASPEEMYFAATFLAAYTATAHENYAEVKQAFASADTSAWRLAALVDGIDFLPANAAERADLISALQRAAEKTSASGVVGERLRSYALLKAVRMGLLPQKIEAATLKSATKLRGDAGVDAKGQDLREAGAAMLLSSELDQSATALTEQGKTVGIDAWFNSQMRKGPNGADGSFHYKWDDDANSGFSFFGRAFERYGAQLTTVGKPTAESLKGVKVYIIASPDIPSKNPKPNYADSADAEAVAGWVNAGGVLLVMQNDGTNAEFEHFNGITERFGIHLNAVLRNTVEGSKYEQGKVVIPAGTTGVFRDAHNAYMKEICTISTQAPAVPVLRDMLHNSGEVYMAVAKYGKGTVYAVVDPWLYNEYTDGRKLPAEWDQFAAAKDLARWALEQSK</sequence>
<dbReference type="EMBL" id="CP002467">
    <property type="protein sequence ID" value="ADV81477.1"/>
    <property type="molecule type" value="Genomic_DNA"/>
</dbReference>
<gene>
    <name evidence="2" type="ordered locus">AciPR4_0643</name>
</gene>
<evidence type="ECO:0000256" key="1">
    <source>
        <dbReference type="SAM" id="SignalP"/>
    </source>
</evidence>
<dbReference type="STRING" id="401053.AciPR4_0643"/>
<dbReference type="RefSeq" id="WP_013567210.1">
    <property type="nucleotide sequence ID" value="NC_014963.1"/>
</dbReference>
<dbReference type="Gene3D" id="3.40.50.880">
    <property type="match status" value="1"/>
</dbReference>
<reference evidence="2 3" key="1">
    <citation type="journal article" date="2012" name="Stand. Genomic Sci.">
        <title>Complete genome sequence of Terriglobus saanensis type strain SP1PR4(T), an Acidobacteria from tundra soil.</title>
        <authorList>
            <person name="Rawat S.R."/>
            <person name="Mannisto M.K."/>
            <person name="Starovoytov V."/>
            <person name="Goodwin L."/>
            <person name="Nolan M."/>
            <person name="Hauser L."/>
            <person name="Land M."/>
            <person name="Davenport K.W."/>
            <person name="Woyke T."/>
            <person name="Haggblom M.M."/>
        </authorList>
    </citation>
    <scope>NUCLEOTIDE SEQUENCE</scope>
    <source>
        <strain evidence="3">ATCC BAA-1853 / DSM 23119 / SP1PR4</strain>
    </source>
</reference>
<dbReference type="HOGENOM" id="CLU_446015_0_0_0"/>
<evidence type="ECO:0000313" key="3">
    <source>
        <dbReference type="Proteomes" id="UP000006844"/>
    </source>
</evidence>
<proteinExistence type="predicted"/>
<organism evidence="2 3">
    <name type="scientific">Terriglobus saanensis (strain ATCC BAA-1853 / DSM 23119 / SP1PR4)</name>
    <dbReference type="NCBI Taxonomy" id="401053"/>
    <lineage>
        <taxon>Bacteria</taxon>
        <taxon>Pseudomonadati</taxon>
        <taxon>Acidobacteriota</taxon>
        <taxon>Terriglobia</taxon>
        <taxon>Terriglobales</taxon>
        <taxon>Acidobacteriaceae</taxon>
        <taxon>Terriglobus</taxon>
    </lineage>
</organism>
<dbReference type="GO" id="GO:0016787">
    <property type="term" value="F:hydrolase activity"/>
    <property type="evidence" value="ECO:0007669"/>
    <property type="project" value="UniProtKB-KW"/>
</dbReference>
<dbReference type="eggNOG" id="COG4225">
    <property type="taxonomic scope" value="Bacteria"/>
</dbReference>
<dbReference type="KEGG" id="tsa:AciPR4_0643"/>
<name>E8V4S3_TERSS</name>
<dbReference type="InterPro" id="IPR029062">
    <property type="entry name" value="Class_I_gatase-like"/>
</dbReference>
<protein>
    <submittedName>
        <fullName evidence="2">Glycosyl hydrolase family 88</fullName>
    </submittedName>
</protein>
<keyword evidence="2" id="KW-0378">Hydrolase</keyword>
<evidence type="ECO:0000313" key="2">
    <source>
        <dbReference type="EMBL" id="ADV81477.1"/>
    </source>
</evidence>
<feature type="chain" id="PRO_5003232896" evidence="1">
    <location>
        <begin position="24"/>
        <end position="502"/>
    </location>
</feature>
<keyword evidence="3" id="KW-1185">Reference proteome</keyword>
<dbReference type="AlphaFoldDB" id="E8V4S3"/>